<sequence length="117" mass="12904">MMEKDVEKPTVCVVDASTYVGFWILKKLLIRGYRVHAAVQKNGKICISFSHAYLEVSKYVRAGLPVLVLGSEARVSSCLKKVKAPRPETGSLKTNPVVDTSTHTGSLCLQLARLNRM</sequence>
<dbReference type="AlphaFoldDB" id="A0ABD1SRJ3"/>
<evidence type="ECO:0000313" key="1">
    <source>
        <dbReference type="EMBL" id="KAL2502404.1"/>
    </source>
</evidence>
<evidence type="ECO:0000313" key="2">
    <source>
        <dbReference type="Proteomes" id="UP001604277"/>
    </source>
</evidence>
<gene>
    <name evidence="1" type="ORF">Fot_36252</name>
</gene>
<organism evidence="1 2">
    <name type="scientific">Forsythia ovata</name>
    <dbReference type="NCBI Taxonomy" id="205694"/>
    <lineage>
        <taxon>Eukaryota</taxon>
        <taxon>Viridiplantae</taxon>
        <taxon>Streptophyta</taxon>
        <taxon>Embryophyta</taxon>
        <taxon>Tracheophyta</taxon>
        <taxon>Spermatophyta</taxon>
        <taxon>Magnoliopsida</taxon>
        <taxon>eudicotyledons</taxon>
        <taxon>Gunneridae</taxon>
        <taxon>Pentapetalae</taxon>
        <taxon>asterids</taxon>
        <taxon>lamiids</taxon>
        <taxon>Lamiales</taxon>
        <taxon>Oleaceae</taxon>
        <taxon>Forsythieae</taxon>
        <taxon>Forsythia</taxon>
    </lineage>
</organism>
<dbReference type="Proteomes" id="UP001604277">
    <property type="component" value="Unassembled WGS sequence"/>
</dbReference>
<reference evidence="2" key="1">
    <citation type="submission" date="2024-07" db="EMBL/GenBank/DDBJ databases">
        <title>Two chromosome-level genome assemblies of Korean endemic species Abeliophyllum distichum and Forsythia ovata (Oleaceae).</title>
        <authorList>
            <person name="Jang H."/>
        </authorList>
    </citation>
    <scope>NUCLEOTIDE SEQUENCE [LARGE SCALE GENOMIC DNA]</scope>
</reference>
<proteinExistence type="predicted"/>
<dbReference type="Gene3D" id="3.40.50.720">
    <property type="entry name" value="NAD(P)-binding Rossmann-like Domain"/>
    <property type="match status" value="1"/>
</dbReference>
<accession>A0ABD1SRJ3</accession>
<comment type="caution">
    <text evidence="1">The sequence shown here is derived from an EMBL/GenBank/DDBJ whole genome shotgun (WGS) entry which is preliminary data.</text>
</comment>
<name>A0ABD1SRJ3_9LAMI</name>
<keyword evidence="2" id="KW-1185">Reference proteome</keyword>
<dbReference type="EMBL" id="JBFOLJ010000010">
    <property type="protein sequence ID" value="KAL2502404.1"/>
    <property type="molecule type" value="Genomic_DNA"/>
</dbReference>
<protein>
    <submittedName>
        <fullName evidence="1">Cinnamoyl-CoA reductase-like SNL6</fullName>
    </submittedName>
</protein>